<dbReference type="PANTHER" id="PTHR33048:SF155">
    <property type="entry name" value="INTEGRAL MEMBRANE PROTEIN"/>
    <property type="match status" value="1"/>
</dbReference>
<proteinExistence type="inferred from homology"/>
<comment type="similarity">
    <text evidence="5">Belongs to the SAT4 family.</text>
</comment>
<keyword evidence="3 6" id="KW-1133">Transmembrane helix</keyword>
<feature type="transmembrane region" description="Helical" evidence="6">
    <location>
        <begin position="96"/>
        <end position="117"/>
    </location>
</feature>
<evidence type="ECO:0000256" key="5">
    <source>
        <dbReference type="ARBA" id="ARBA00038359"/>
    </source>
</evidence>
<dbReference type="InterPro" id="IPR052337">
    <property type="entry name" value="SAT4-like"/>
</dbReference>
<dbReference type="AlphaFoldDB" id="A0A9W4P649"/>
<gene>
    <name evidence="8" type="ORF">PEGY_LOCUS8715</name>
</gene>
<dbReference type="GO" id="GO:0016020">
    <property type="term" value="C:membrane"/>
    <property type="evidence" value="ECO:0007669"/>
    <property type="project" value="UniProtKB-SubCell"/>
</dbReference>
<organism evidence="8 9">
    <name type="scientific">Penicillium egyptiacum</name>
    <dbReference type="NCBI Taxonomy" id="1303716"/>
    <lineage>
        <taxon>Eukaryota</taxon>
        <taxon>Fungi</taxon>
        <taxon>Dikarya</taxon>
        <taxon>Ascomycota</taxon>
        <taxon>Pezizomycotina</taxon>
        <taxon>Eurotiomycetes</taxon>
        <taxon>Eurotiomycetidae</taxon>
        <taxon>Eurotiales</taxon>
        <taxon>Aspergillaceae</taxon>
        <taxon>Penicillium</taxon>
    </lineage>
</organism>
<evidence type="ECO:0000259" key="7">
    <source>
        <dbReference type="Pfam" id="PF20684"/>
    </source>
</evidence>
<comment type="subcellular location">
    <subcellularLocation>
        <location evidence="1">Membrane</location>
        <topology evidence="1">Multi-pass membrane protein</topology>
    </subcellularLocation>
</comment>
<accession>A0A9W4P649</accession>
<dbReference type="Pfam" id="PF20684">
    <property type="entry name" value="Fung_rhodopsin"/>
    <property type="match status" value="1"/>
</dbReference>
<keyword evidence="4 6" id="KW-0472">Membrane</keyword>
<protein>
    <recommendedName>
        <fullName evidence="7">Rhodopsin domain-containing protein</fullName>
    </recommendedName>
</protein>
<name>A0A9W4P649_9EURO</name>
<dbReference type="EMBL" id="CAJVRC010000890">
    <property type="protein sequence ID" value="CAG8907199.1"/>
    <property type="molecule type" value="Genomic_DNA"/>
</dbReference>
<feature type="transmembrane region" description="Helical" evidence="6">
    <location>
        <begin position="20"/>
        <end position="39"/>
    </location>
</feature>
<evidence type="ECO:0000313" key="9">
    <source>
        <dbReference type="Proteomes" id="UP001154252"/>
    </source>
</evidence>
<dbReference type="Proteomes" id="UP001154252">
    <property type="component" value="Unassembled WGS sequence"/>
</dbReference>
<dbReference type="OrthoDB" id="5417887at2759"/>
<keyword evidence="2 6" id="KW-0812">Transmembrane</keyword>
<dbReference type="InterPro" id="IPR049326">
    <property type="entry name" value="Rhodopsin_dom_fungi"/>
</dbReference>
<feature type="transmembrane region" description="Helical" evidence="6">
    <location>
        <begin position="129"/>
        <end position="152"/>
    </location>
</feature>
<keyword evidence="9" id="KW-1185">Reference proteome</keyword>
<evidence type="ECO:0000256" key="3">
    <source>
        <dbReference type="ARBA" id="ARBA00022989"/>
    </source>
</evidence>
<evidence type="ECO:0000256" key="6">
    <source>
        <dbReference type="SAM" id="Phobius"/>
    </source>
</evidence>
<reference evidence="8" key="1">
    <citation type="submission" date="2021-07" db="EMBL/GenBank/DDBJ databases">
        <authorList>
            <person name="Branca A.L. A."/>
        </authorList>
    </citation>
    <scope>NUCLEOTIDE SEQUENCE</scope>
</reference>
<evidence type="ECO:0000256" key="2">
    <source>
        <dbReference type="ARBA" id="ARBA00022692"/>
    </source>
</evidence>
<dbReference type="PANTHER" id="PTHR33048">
    <property type="entry name" value="PTH11-LIKE INTEGRAL MEMBRANE PROTEIN (AFU_ORTHOLOGUE AFUA_5G11245)"/>
    <property type="match status" value="1"/>
</dbReference>
<sequence>MAGSITDAAETGNKGPEMMAVMWSMTTLATVLVIARLCVRQRMLRNFGFDDWLIGASMIFGIIFVVTATVSVTYGYGRHTSNLGPRATELALMWNMISFIFGIISFAIPKLAVAALLHRILNPSLIQRIIVWGLVILVAIIALINILIYVTMCNPPQALWKPSMVLKGEGTCRNVWILINYATFNGGERCSMDLILTRVSD</sequence>
<evidence type="ECO:0000313" key="8">
    <source>
        <dbReference type="EMBL" id="CAG8907199.1"/>
    </source>
</evidence>
<comment type="caution">
    <text evidence="8">The sequence shown here is derived from an EMBL/GenBank/DDBJ whole genome shotgun (WGS) entry which is preliminary data.</text>
</comment>
<feature type="transmembrane region" description="Helical" evidence="6">
    <location>
        <begin position="51"/>
        <end position="76"/>
    </location>
</feature>
<evidence type="ECO:0000256" key="4">
    <source>
        <dbReference type="ARBA" id="ARBA00023136"/>
    </source>
</evidence>
<feature type="domain" description="Rhodopsin" evidence="7">
    <location>
        <begin position="35"/>
        <end position="178"/>
    </location>
</feature>
<evidence type="ECO:0000256" key="1">
    <source>
        <dbReference type="ARBA" id="ARBA00004141"/>
    </source>
</evidence>